<dbReference type="VEuPathDB" id="MicrosporidiaDB:H312_01989"/>
<feature type="region of interest" description="Disordered" evidence="1">
    <location>
        <begin position="167"/>
        <end position="190"/>
    </location>
</feature>
<keyword evidence="4" id="KW-1185">Reference proteome</keyword>
<feature type="compositionally biased region" description="Basic and acidic residues" evidence="1">
    <location>
        <begin position="237"/>
        <end position="250"/>
    </location>
</feature>
<evidence type="ECO:0008006" key="5">
    <source>
        <dbReference type="Google" id="ProtNLM"/>
    </source>
</evidence>
<feature type="region of interest" description="Disordered" evidence="1">
    <location>
        <begin position="223"/>
        <end position="288"/>
    </location>
</feature>
<evidence type="ECO:0000256" key="1">
    <source>
        <dbReference type="SAM" id="MobiDB-lite"/>
    </source>
</evidence>
<feature type="signal peptide" evidence="2">
    <location>
        <begin position="1"/>
        <end position="20"/>
    </location>
</feature>
<reference evidence="3 4" key="2">
    <citation type="submission" date="2014-03" db="EMBL/GenBank/DDBJ databases">
        <title>The Genome Sequence of Anncaliia algerae insect isolate PRA339.</title>
        <authorList>
            <consortium name="The Broad Institute Genome Sequencing Platform"/>
            <consortium name="The Broad Institute Genome Sequencing Center for Infectious Disease"/>
            <person name="Cuomo C."/>
            <person name="Becnel J."/>
            <person name="Sanscrainte N."/>
            <person name="Walker B."/>
            <person name="Young S.K."/>
            <person name="Zeng Q."/>
            <person name="Gargeya S."/>
            <person name="Fitzgerald M."/>
            <person name="Haas B."/>
            <person name="Abouelleil A."/>
            <person name="Alvarado L."/>
            <person name="Arachchi H.M."/>
            <person name="Berlin A.M."/>
            <person name="Chapman S.B."/>
            <person name="Dewar J."/>
            <person name="Goldberg J."/>
            <person name="Griggs A."/>
            <person name="Gujja S."/>
            <person name="Hansen M."/>
            <person name="Howarth C."/>
            <person name="Imamovic A."/>
            <person name="Larimer J."/>
            <person name="McCowan C."/>
            <person name="Murphy C."/>
            <person name="Neiman D."/>
            <person name="Pearson M."/>
            <person name="Priest M."/>
            <person name="Roberts A."/>
            <person name="Saif S."/>
            <person name="Shea T."/>
            <person name="Sisk P."/>
            <person name="Sykes S."/>
            <person name="Wortman J."/>
            <person name="Nusbaum C."/>
            <person name="Birren B."/>
        </authorList>
    </citation>
    <scope>NUCLEOTIDE SEQUENCE [LARGE SCALE GENOMIC DNA]</scope>
    <source>
        <strain evidence="3 4">PRA339</strain>
    </source>
</reference>
<dbReference type="OrthoDB" id="2196999at2759"/>
<feature type="compositionally biased region" description="Basic and acidic residues" evidence="1">
    <location>
        <begin position="259"/>
        <end position="280"/>
    </location>
</feature>
<organism evidence="3 4">
    <name type="scientific">Anncaliia algerae PRA339</name>
    <dbReference type="NCBI Taxonomy" id="1288291"/>
    <lineage>
        <taxon>Eukaryota</taxon>
        <taxon>Fungi</taxon>
        <taxon>Fungi incertae sedis</taxon>
        <taxon>Microsporidia</taxon>
        <taxon>Tubulinosematoidea</taxon>
        <taxon>Tubulinosematidae</taxon>
        <taxon>Anncaliia</taxon>
    </lineage>
</organism>
<protein>
    <recommendedName>
        <fullName evidence="5">Rho-GAP domain-containing protein</fullName>
    </recommendedName>
</protein>
<gene>
    <name evidence="3" type="ORF">H312_01989</name>
</gene>
<keyword evidence="2" id="KW-0732">Signal</keyword>
<dbReference type="HOGENOM" id="CLU_456042_0_0_1"/>
<accession>A0A059F0V6</accession>
<dbReference type="EMBL" id="KK365171">
    <property type="protein sequence ID" value="KCZ80614.1"/>
    <property type="molecule type" value="Genomic_DNA"/>
</dbReference>
<evidence type="ECO:0000256" key="2">
    <source>
        <dbReference type="SAM" id="SignalP"/>
    </source>
</evidence>
<name>A0A059F0V6_9MICR</name>
<reference evidence="4" key="1">
    <citation type="submission" date="2013-02" db="EMBL/GenBank/DDBJ databases">
        <authorList>
            <consortium name="The Broad Institute Genome Sequencing Platform"/>
            <person name="Cuomo C."/>
            <person name="Becnel J."/>
            <person name="Sanscrainte N."/>
            <person name="Walker B."/>
            <person name="Young S.K."/>
            <person name="Zeng Q."/>
            <person name="Gargeya S."/>
            <person name="Fitzgerald M."/>
            <person name="Haas B."/>
            <person name="Abouelleil A."/>
            <person name="Alvarado L."/>
            <person name="Arachchi H.M."/>
            <person name="Berlin A.M."/>
            <person name="Chapman S.B."/>
            <person name="Dewar J."/>
            <person name="Goldberg J."/>
            <person name="Griggs A."/>
            <person name="Gujja S."/>
            <person name="Hansen M."/>
            <person name="Howarth C."/>
            <person name="Imamovic A."/>
            <person name="Larimer J."/>
            <person name="McCowan C."/>
            <person name="Murphy C."/>
            <person name="Neiman D."/>
            <person name="Pearson M."/>
            <person name="Priest M."/>
            <person name="Roberts A."/>
            <person name="Saif S."/>
            <person name="Shea T."/>
            <person name="Sisk P."/>
            <person name="Sykes S."/>
            <person name="Wortman J."/>
            <person name="Nusbaum C."/>
            <person name="Birren B."/>
        </authorList>
    </citation>
    <scope>NUCLEOTIDE SEQUENCE [LARGE SCALE GENOMIC DNA]</scope>
    <source>
        <strain evidence="4">PRA339</strain>
    </source>
</reference>
<proteinExistence type="predicted"/>
<evidence type="ECO:0000313" key="4">
    <source>
        <dbReference type="Proteomes" id="UP000030655"/>
    </source>
</evidence>
<dbReference type="AlphaFoldDB" id="A0A059F0V6"/>
<feature type="chain" id="PRO_5001577666" description="Rho-GAP domain-containing protein" evidence="2">
    <location>
        <begin position="21"/>
        <end position="655"/>
    </location>
</feature>
<sequence>MQSILLRICFLLNLTCETNTCFNQEIVKAVPINGTTYYVYPQQIIYDENVNEYNFARQVNTPCAAKKDSTITTNLQIVNSQSYIPENISLFNPTEVVYCHDETVHECKGKNIISFPLVYLCPLIEIQPHFPLYLNYCYECGKYFALLNNSTQNSSGDVFLEQNIKTESNPSVSSSNNLPDENINLLPGTSNQKVEDLNSAESNNVENKILSFSEVLKKAIARNDSQSKVENSIPPKKSHEPNNFENDRNRSTLNPIRSKQTENKKLSRKNLLKEKRENRQKVASKSLKAIPEGSSHIITSNRYEALFKDCNNEETTGLSPEDGLGCNDSKLVEQVLIKEEKSFEGSSNLFDHSINSQSTANNQDIPSIQNHEISEEVYCEESKSVLYQMSSTKIFYSIKDIEYFRKMICAKFKDELLIYISDIIQTKNGKRRIRNKEMVDYKNFLTSEAEKHSSMLPMDSNKHYLLHLDDNLDYKTIYEAVQAEENMEEPQKISKNYHKDKKYEIALNKVVIFIMYYIINVELNYLDISFIKIMFDCYFKIKNSKADFNIFKRIVLVFLLNILPSEFRGNLNCKNREEAKDIQVCNEKFTKLAISLKEFIDFIINYENLCKSENDFIKVLKKSRLYAKENYEIVQIYLQFLKIVEVNLVIEGEVK</sequence>
<dbReference type="Proteomes" id="UP000030655">
    <property type="component" value="Unassembled WGS sequence"/>
</dbReference>
<evidence type="ECO:0000313" key="3">
    <source>
        <dbReference type="EMBL" id="KCZ80614.1"/>
    </source>
</evidence>
<feature type="compositionally biased region" description="Low complexity" evidence="1">
    <location>
        <begin position="168"/>
        <end position="177"/>
    </location>
</feature>